<dbReference type="Proteomes" id="UP001497457">
    <property type="component" value="Chromosome 22rd"/>
</dbReference>
<dbReference type="Pfam" id="PF00931">
    <property type="entry name" value="NB-ARC"/>
    <property type="match status" value="1"/>
</dbReference>
<evidence type="ECO:0000256" key="6">
    <source>
        <dbReference type="ARBA" id="ARBA00023054"/>
    </source>
</evidence>
<evidence type="ECO:0000313" key="13">
    <source>
        <dbReference type="Proteomes" id="UP001497457"/>
    </source>
</evidence>
<dbReference type="FunFam" id="1.10.10.10:FF:000322">
    <property type="entry name" value="Probable disease resistance protein At1g63360"/>
    <property type="match status" value="1"/>
</dbReference>
<accession>A0ABC9HAB7</accession>
<feature type="domain" description="Disease resistance N-terminal" evidence="8">
    <location>
        <begin position="7"/>
        <end position="96"/>
    </location>
</feature>
<dbReference type="PANTHER" id="PTHR23155">
    <property type="entry name" value="DISEASE RESISTANCE PROTEIN RP"/>
    <property type="match status" value="1"/>
</dbReference>
<dbReference type="EMBL" id="OZ075132">
    <property type="protein sequence ID" value="CAL4983956.1"/>
    <property type="molecule type" value="Genomic_DNA"/>
</dbReference>
<dbReference type="PANTHER" id="PTHR23155:SF1181">
    <property type="entry name" value="OS08G0170200 PROTEIN"/>
    <property type="match status" value="1"/>
</dbReference>
<dbReference type="InterPro" id="IPR032675">
    <property type="entry name" value="LRR_dom_sf"/>
</dbReference>
<dbReference type="SUPFAM" id="SSF52540">
    <property type="entry name" value="P-loop containing nucleoside triphosphate hydrolases"/>
    <property type="match status" value="1"/>
</dbReference>
<evidence type="ECO:0000313" key="11">
    <source>
        <dbReference type="EMBL" id="CAL4983956.1"/>
    </source>
</evidence>
<dbReference type="InterPro" id="IPR044974">
    <property type="entry name" value="Disease_R_plants"/>
</dbReference>
<dbReference type="Proteomes" id="UP001497457">
    <property type="component" value="Unassembled WGS sequence"/>
</dbReference>
<keyword evidence="2" id="KW-0433">Leucine-rich repeat</keyword>
<dbReference type="InterPro" id="IPR038005">
    <property type="entry name" value="RX-like_CC"/>
</dbReference>
<comment type="similarity">
    <text evidence="1">Belongs to the disease resistance NB-LRR family.</text>
</comment>
<feature type="domain" description="Disease resistance protein winged helix" evidence="9">
    <location>
        <begin position="424"/>
        <end position="496"/>
    </location>
</feature>
<keyword evidence="13" id="KW-1185">Reference proteome</keyword>
<evidence type="ECO:0000256" key="3">
    <source>
        <dbReference type="ARBA" id="ARBA00022737"/>
    </source>
</evidence>
<reference evidence="12 13" key="1">
    <citation type="submission" date="2024-10" db="EMBL/GenBank/DDBJ databases">
        <authorList>
            <person name="Ryan C."/>
        </authorList>
    </citation>
    <scope>NUCLEOTIDE SEQUENCE [LARGE SCALE GENOMIC DNA]</scope>
</reference>
<dbReference type="Pfam" id="PF23598">
    <property type="entry name" value="LRR_14"/>
    <property type="match status" value="1"/>
</dbReference>
<dbReference type="Gene3D" id="1.20.5.4130">
    <property type="match status" value="1"/>
</dbReference>
<evidence type="ECO:0000259" key="7">
    <source>
        <dbReference type="Pfam" id="PF00931"/>
    </source>
</evidence>
<dbReference type="InterPro" id="IPR027417">
    <property type="entry name" value="P-loop_NTPase"/>
</dbReference>
<dbReference type="GO" id="GO:0000166">
    <property type="term" value="F:nucleotide binding"/>
    <property type="evidence" value="ECO:0007669"/>
    <property type="project" value="UniProtKB-KW"/>
</dbReference>
<gene>
    <name evidence="12" type="ORF">URODEC1_LOCUS123524</name>
    <name evidence="11" type="ORF">URODEC1_LOCUS57285</name>
</gene>
<sequence length="971" mass="109845">MEFATGALGTLLPKLGQLLQDEYNLHKGAKKNIEFLTRELQSIQAALRIVGEVPPEQLSELVKIWGRDARELSYDMEDIVDTFLVRIQGPEPERPSKKSSNRFIKKMMDFVTKVKTRHEISQDIKDVKELVKEVAERRDRYRVDTVTPARTLIDPRLTSLYTKTADLVGIDETSEELITRLTKRDNKYERQKIVSIVGCGGLGKTTLVKAVYDKLKGQFDCIAFVPVGRNPDLKKVFMDILIDLHMHLNLEILDERQLIGKLREFLENKRYFLVIDDVWDTESWATIKLALVENNNASRIIITTRTHQVAIEAGEVYKLKPLTDDNSRKLFFARISGGESKPSDNQPDKITDKIISKCDGIPLAIITMASMLAGKPREAWSEVNLSISFGNKGNQQVDNTMKILCFSYYDLPSHLRTCLLHLSMFPEDSFIEKRPLIWTWIAEGFVHEKKGVPLFEIGEGYFNDLVNRSMIQLVEELEGFEMVCGCQVHDMVLDLIRSISSEENFVTISDNNAGTSSSTQGKVRRLALQNGGAVEAHVDIQQVRSLVLCGCDIDRVVPFSSFKLVRVLAIHSSSLSIKCCHLKHLRHLLHLRYLRLSGASTVELPKEIGTLKFLQTLDVEGFVRISDEEAAISLGRLTQLLCLRFRCPVPIMPIGIGQLTSLEELQIHYYERDEEPWKRFVKELGSLRALSVLRLGLFSDVEELQIDVGMVESLRNLQMVEHLSLMCCFQVSTDTAAWEEAGFLLPRCLRELFLDRIWFSQLPTFCINPSRLPNLSHLSLRVDVIDEQDLRILGGLPELRYLKLGVQFTTELVCNTTTDAAGDGRLFEKLRHCSIMCYDEVRLLFLDDYSGGGVWFRMWQVHASMLLGSEVEDVCSGKGVAPTLMPSVQKLWFTVSVRELKDHSDNNDCGMLVLEYFASLQNATVTIDCSGASAAEVEELEAALRFAADIHPNRPTLKVSMSGEEKMVSAA</sequence>
<protein>
    <submittedName>
        <fullName evidence="12">Uncharacterized protein</fullName>
    </submittedName>
</protein>
<dbReference type="Gene3D" id="3.40.50.300">
    <property type="entry name" value="P-loop containing nucleotide triphosphate hydrolases"/>
    <property type="match status" value="1"/>
</dbReference>
<evidence type="ECO:0000259" key="9">
    <source>
        <dbReference type="Pfam" id="PF23559"/>
    </source>
</evidence>
<dbReference type="EMBL" id="CAXIPR030003122">
    <property type="protein sequence ID" value="CAM0150446.1"/>
    <property type="molecule type" value="Genomic_DNA"/>
</dbReference>
<dbReference type="InterPro" id="IPR042197">
    <property type="entry name" value="Apaf_helical"/>
</dbReference>
<dbReference type="SUPFAM" id="SSF52058">
    <property type="entry name" value="L domain-like"/>
    <property type="match status" value="1"/>
</dbReference>
<dbReference type="InterPro" id="IPR002182">
    <property type="entry name" value="NB-ARC"/>
</dbReference>
<dbReference type="GO" id="GO:0042742">
    <property type="term" value="P:defense response to bacterium"/>
    <property type="evidence" value="ECO:0007669"/>
    <property type="project" value="UniProtKB-ARBA"/>
</dbReference>
<dbReference type="Gene3D" id="1.10.8.430">
    <property type="entry name" value="Helical domain of apoptotic protease-activating factors"/>
    <property type="match status" value="1"/>
</dbReference>
<dbReference type="CDD" id="cd14798">
    <property type="entry name" value="RX-CC_like"/>
    <property type="match status" value="1"/>
</dbReference>
<evidence type="ECO:0000259" key="8">
    <source>
        <dbReference type="Pfam" id="PF18052"/>
    </source>
</evidence>
<evidence type="ECO:0000256" key="2">
    <source>
        <dbReference type="ARBA" id="ARBA00022614"/>
    </source>
</evidence>
<dbReference type="Gene3D" id="1.10.10.10">
    <property type="entry name" value="Winged helix-like DNA-binding domain superfamily/Winged helix DNA-binding domain"/>
    <property type="match status" value="1"/>
</dbReference>
<dbReference type="Pfam" id="PF18052">
    <property type="entry name" value="Rx_N"/>
    <property type="match status" value="1"/>
</dbReference>
<dbReference type="AlphaFoldDB" id="A0ABC9HAB7"/>
<proteinExistence type="inferred from homology"/>
<name>A0ABC9HAB7_9POAL</name>
<dbReference type="InterPro" id="IPR036388">
    <property type="entry name" value="WH-like_DNA-bd_sf"/>
</dbReference>
<keyword evidence="6" id="KW-0175">Coiled coil</keyword>
<evidence type="ECO:0000313" key="12">
    <source>
        <dbReference type="EMBL" id="CAM0150446.1"/>
    </source>
</evidence>
<dbReference type="InterPro" id="IPR058922">
    <property type="entry name" value="WHD_DRP"/>
</dbReference>
<feature type="domain" description="NB-ARC" evidence="7">
    <location>
        <begin position="172"/>
        <end position="332"/>
    </location>
</feature>
<keyword evidence="3" id="KW-0677">Repeat</keyword>
<evidence type="ECO:0000256" key="1">
    <source>
        <dbReference type="ARBA" id="ARBA00008894"/>
    </source>
</evidence>
<feature type="domain" description="Disease resistance R13L4/SHOC-2-like LRR" evidence="10">
    <location>
        <begin position="542"/>
        <end position="957"/>
    </location>
</feature>
<keyword evidence="4" id="KW-0547">Nucleotide-binding</keyword>
<dbReference type="InterPro" id="IPR041118">
    <property type="entry name" value="Rx_N"/>
</dbReference>
<evidence type="ECO:0000256" key="4">
    <source>
        <dbReference type="ARBA" id="ARBA00022741"/>
    </source>
</evidence>
<dbReference type="GO" id="GO:0002758">
    <property type="term" value="P:innate immune response-activating signaling pathway"/>
    <property type="evidence" value="ECO:0007669"/>
    <property type="project" value="UniProtKB-ARBA"/>
</dbReference>
<dbReference type="Pfam" id="PF23559">
    <property type="entry name" value="WHD_DRP"/>
    <property type="match status" value="1"/>
</dbReference>
<dbReference type="PRINTS" id="PR00364">
    <property type="entry name" value="DISEASERSIST"/>
</dbReference>
<dbReference type="FunFam" id="3.40.50.300:FF:001091">
    <property type="entry name" value="Probable disease resistance protein At1g61300"/>
    <property type="match status" value="1"/>
</dbReference>
<evidence type="ECO:0000259" key="10">
    <source>
        <dbReference type="Pfam" id="PF23598"/>
    </source>
</evidence>
<organism evidence="12 13">
    <name type="scientific">Urochloa decumbens</name>
    <dbReference type="NCBI Taxonomy" id="240449"/>
    <lineage>
        <taxon>Eukaryota</taxon>
        <taxon>Viridiplantae</taxon>
        <taxon>Streptophyta</taxon>
        <taxon>Embryophyta</taxon>
        <taxon>Tracheophyta</taxon>
        <taxon>Spermatophyta</taxon>
        <taxon>Magnoliopsida</taxon>
        <taxon>Liliopsida</taxon>
        <taxon>Poales</taxon>
        <taxon>Poaceae</taxon>
        <taxon>PACMAD clade</taxon>
        <taxon>Panicoideae</taxon>
        <taxon>Panicodae</taxon>
        <taxon>Paniceae</taxon>
        <taxon>Melinidinae</taxon>
        <taxon>Urochloa</taxon>
    </lineage>
</organism>
<dbReference type="InterPro" id="IPR055414">
    <property type="entry name" value="LRR_R13L4/SHOC2-like"/>
</dbReference>
<evidence type="ECO:0000256" key="5">
    <source>
        <dbReference type="ARBA" id="ARBA00022821"/>
    </source>
</evidence>
<dbReference type="GO" id="GO:0009626">
    <property type="term" value="P:plant-type hypersensitive response"/>
    <property type="evidence" value="ECO:0007669"/>
    <property type="project" value="UniProtKB-ARBA"/>
</dbReference>
<dbReference type="Gene3D" id="3.80.10.10">
    <property type="entry name" value="Ribonuclease Inhibitor"/>
    <property type="match status" value="1"/>
</dbReference>
<keyword evidence="5" id="KW-0611">Plant defense</keyword>